<keyword evidence="1 3" id="KW-0328">Glycosyltransferase</keyword>
<organism evidence="3 4">
    <name type="scientific">Pukyongiella litopenaei</name>
    <dbReference type="NCBI Taxonomy" id="2605946"/>
    <lineage>
        <taxon>Bacteria</taxon>
        <taxon>Pseudomonadati</taxon>
        <taxon>Pseudomonadota</taxon>
        <taxon>Alphaproteobacteria</taxon>
        <taxon>Rhodobacterales</taxon>
        <taxon>Paracoccaceae</taxon>
        <taxon>Pukyongiella</taxon>
    </lineage>
</organism>
<dbReference type="PANTHER" id="PTHR11927">
    <property type="entry name" value="GALACTOSIDE 2-L-FUCOSYLTRANSFERASE"/>
    <property type="match status" value="1"/>
</dbReference>
<accession>A0A2S0MPV7</accession>
<dbReference type="GO" id="GO:0008107">
    <property type="term" value="F:galactoside 2-alpha-L-fucosyltransferase activity"/>
    <property type="evidence" value="ECO:0007669"/>
    <property type="project" value="InterPro"/>
</dbReference>
<dbReference type="RefSeq" id="WP_106472099.1">
    <property type="nucleotide sequence ID" value="NZ_CP027665.1"/>
</dbReference>
<dbReference type="PANTHER" id="PTHR11927:SF9">
    <property type="entry name" value="L-FUCOSYLTRANSFERASE"/>
    <property type="match status" value="1"/>
</dbReference>
<reference evidence="4" key="1">
    <citation type="submission" date="2018-03" db="EMBL/GenBank/DDBJ databases">
        <title>Genomic analysis of the strain SH-1 isolated from shrimp intestine.</title>
        <authorList>
            <person name="Kim Y.-S."/>
            <person name="Kim S.-E."/>
            <person name="Kim K.-H."/>
        </authorList>
    </citation>
    <scope>NUCLEOTIDE SEQUENCE [LARGE SCALE GENOMIC DNA]</scope>
    <source>
        <strain evidence="4">SH-1</strain>
    </source>
</reference>
<dbReference type="GO" id="GO:0016020">
    <property type="term" value="C:membrane"/>
    <property type="evidence" value="ECO:0007669"/>
    <property type="project" value="InterPro"/>
</dbReference>
<dbReference type="CDD" id="cd11301">
    <property type="entry name" value="Fut1_Fut2_like"/>
    <property type="match status" value="1"/>
</dbReference>
<dbReference type="KEGG" id="thas:C6Y53_08755"/>
<dbReference type="GO" id="GO:0005975">
    <property type="term" value="P:carbohydrate metabolic process"/>
    <property type="evidence" value="ECO:0007669"/>
    <property type="project" value="InterPro"/>
</dbReference>
<dbReference type="InterPro" id="IPR002516">
    <property type="entry name" value="Glyco_trans_11"/>
</dbReference>
<keyword evidence="2 3" id="KW-0808">Transferase</keyword>
<evidence type="ECO:0000313" key="3">
    <source>
        <dbReference type="EMBL" id="AVO37781.1"/>
    </source>
</evidence>
<name>A0A2S0MPV7_9RHOB</name>
<dbReference type="Pfam" id="PF01531">
    <property type="entry name" value="Glyco_transf_11"/>
    <property type="match status" value="1"/>
</dbReference>
<evidence type="ECO:0000313" key="4">
    <source>
        <dbReference type="Proteomes" id="UP000237655"/>
    </source>
</evidence>
<dbReference type="Proteomes" id="UP000237655">
    <property type="component" value="Chromosome"/>
</dbReference>
<dbReference type="EMBL" id="CP027665">
    <property type="protein sequence ID" value="AVO37781.1"/>
    <property type="molecule type" value="Genomic_DNA"/>
</dbReference>
<dbReference type="AlphaFoldDB" id="A0A2S0MPV7"/>
<evidence type="ECO:0000256" key="2">
    <source>
        <dbReference type="ARBA" id="ARBA00022679"/>
    </source>
</evidence>
<protein>
    <submittedName>
        <fullName evidence="3">Alpha-1,2-fucosyltransferase</fullName>
    </submittedName>
</protein>
<proteinExistence type="predicted"/>
<gene>
    <name evidence="3" type="ORF">C6Y53_08755</name>
</gene>
<keyword evidence="4" id="KW-1185">Reference proteome</keyword>
<sequence>MITARLHGRLGNQMFQYAAAAGLAARLDVPVAIDGRGAERRGEGVLTRVFDLPLVDPDPLPPLRQDAVSRYLLWRYSGAAPRFRRERGLGYNPAVESWEDGCYLHGYWQSERYFAHAADRIRRDFAFPAFSNAQNAEMAARIGESLSVSLHVRRGDYLTLGAHVLCDQAYYDAALARVLDGLDGEPTVFVFSDDPGWARDNLPLPCPRVVVDFNGPDTDFEDMRLMSLCDHNIIGNSSFSWWAAWLNANAAKRVTGPGRWFGNPKLSNPDILPDGWMRIDVQGGR</sequence>
<evidence type="ECO:0000256" key="1">
    <source>
        <dbReference type="ARBA" id="ARBA00022676"/>
    </source>
</evidence>